<feature type="domain" description="DnaJ-like protein C11 C-terminal" evidence="2">
    <location>
        <begin position="288"/>
        <end position="417"/>
    </location>
</feature>
<dbReference type="Pfam" id="PF11875">
    <property type="entry name" value="DnaJ-like_C11_C"/>
    <property type="match status" value="1"/>
</dbReference>
<evidence type="ECO:0000259" key="2">
    <source>
        <dbReference type="Pfam" id="PF11875"/>
    </source>
</evidence>
<dbReference type="PANTHER" id="PTHR44914:SF1">
    <property type="entry name" value="CHAPERONE PROTEIN DNAJ 13"/>
    <property type="match status" value="1"/>
</dbReference>
<sequence>MIIAAQPNRLNEYEEQAKKNFYHDYFENRIKTYPIICRFKKRVYQSQFINYTTLFHNLKHHIGIGNQIKINKNKNNRLQYCCSLQYIHTLYPQLHLGIRLNRKIKNSNLDFSIYKYINDFSSLTFCYNIDPKYQTQQKFIFNYKESAISIKEDKLKLKLQIGDVIQPYVKTDLRTFSKVIFGVKTKLKDFELFAYKEISKKEEQSSLSLGVMLNILDWKVGLKMNFKENNSYFALFIQKFGLAIQFPFYSLIYNDLLEKYTIAAFGFMIACSILKCFQQPKVLPLNKQQRIEQSRNQLNLLEHKTKQNFRYEKENNGLLILFAYYGNAEHIKLLSQQQNKSKYHLQNDLEIIDVTLSCQFNVKNSKLHLPKYSKSVLFGFCDPCENTNTHKLLLFEYTYKQQKFNQIFDDLDEVILP</sequence>
<dbReference type="InterPro" id="IPR024586">
    <property type="entry name" value="DnaJ-like_C11_C"/>
</dbReference>
<dbReference type="EMBL" id="CAJJDM010000038">
    <property type="protein sequence ID" value="CAD8066675.1"/>
    <property type="molecule type" value="Genomic_DNA"/>
</dbReference>
<dbReference type="OMA" id="FELFAYK"/>
<dbReference type="AlphaFoldDB" id="A0A8S1LJT3"/>
<accession>A0A8S1LJT3</accession>
<gene>
    <name evidence="3" type="ORF">PPRIM_AZ9-3.1.T0390240</name>
</gene>
<comment type="caution">
    <text evidence="3">The sequence shown here is derived from an EMBL/GenBank/DDBJ whole genome shotgun (WGS) entry which is preliminary data.</text>
</comment>
<protein>
    <recommendedName>
        <fullName evidence="2">DnaJ-like protein C11 C-terminal domain-containing protein</fullName>
    </recommendedName>
</protein>
<proteinExistence type="predicted"/>
<reference evidence="3" key="1">
    <citation type="submission" date="2021-01" db="EMBL/GenBank/DDBJ databases">
        <authorList>
            <consortium name="Genoscope - CEA"/>
            <person name="William W."/>
        </authorList>
    </citation>
    <scope>NUCLEOTIDE SEQUENCE</scope>
</reference>
<evidence type="ECO:0000313" key="3">
    <source>
        <dbReference type="EMBL" id="CAD8066675.1"/>
    </source>
</evidence>
<name>A0A8S1LJT3_PARPR</name>
<dbReference type="Proteomes" id="UP000688137">
    <property type="component" value="Unassembled WGS sequence"/>
</dbReference>
<evidence type="ECO:0000256" key="1">
    <source>
        <dbReference type="ARBA" id="ARBA00023186"/>
    </source>
</evidence>
<keyword evidence="4" id="KW-1185">Reference proteome</keyword>
<organism evidence="3 4">
    <name type="scientific">Paramecium primaurelia</name>
    <dbReference type="NCBI Taxonomy" id="5886"/>
    <lineage>
        <taxon>Eukaryota</taxon>
        <taxon>Sar</taxon>
        <taxon>Alveolata</taxon>
        <taxon>Ciliophora</taxon>
        <taxon>Intramacronucleata</taxon>
        <taxon>Oligohymenophorea</taxon>
        <taxon>Peniculida</taxon>
        <taxon>Parameciidae</taxon>
        <taxon>Paramecium</taxon>
    </lineage>
</organism>
<dbReference type="PANTHER" id="PTHR44914">
    <property type="entry name" value="CHAPERONE PROTEIN DNAJ 13"/>
    <property type="match status" value="1"/>
</dbReference>
<dbReference type="InterPro" id="IPR042162">
    <property type="entry name" value="AtJ13"/>
</dbReference>
<keyword evidence="1" id="KW-0143">Chaperone</keyword>
<evidence type="ECO:0000313" key="4">
    <source>
        <dbReference type="Proteomes" id="UP000688137"/>
    </source>
</evidence>